<dbReference type="PANTHER" id="PTHR33221:SF9">
    <property type="entry name" value="RRF2 FAMILY PROTEIN"/>
    <property type="match status" value="1"/>
</dbReference>
<accession>A0A1V5T354</accession>
<evidence type="ECO:0000256" key="1">
    <source>
        <dbReference type="SAM" id="SignalP"/>
    </source>
</evidence>
<organism evidence="2">
    <name type="scientific">Candidatus Atribacter allofermentans</name>
    <dbReference type="NCBI Taxonomy" id="1852833"/>
    <lineage>
        <taxon>Bacteria</taxon>
        <taxon>Pseudomonadati</taxon>
        <taxon>Atribacterota</taxon>
        <taxon>Atribacteria</taxon>
        <taxon>Atribacterales</taxon>
        <taxon>Atribacteraceae</taxon>
        <taxon>Atribacter</taxon>
    </lineage>
</organism>
<feature type="chain" id="PRO_5012663666" evidence="1">
    <location>
        <begin position="23"/>
        <end position="140"/>
    </location>
</feature>
<comment type="caution">
    <text evidence="2">The sequence shown here is derived from an EMBL/GenBank/DDBJ whole genome shotgun (WGS) entry which is preliminary data.</text>
</comment>
<dbReference type="PANTHER" id="PTHR33221">
    <property type="entry name" value="WINGED HELIX-TURN-HELIX TRANSCRIPTIONAL REGULATOR, RRF2 FAMILY"/>
    <property type="match status" value="1"/>
</dbReference>
<keyword evidence="1" id="KW-0732">Signal</keyword>
<dbReference type="PROSITE" id="PS51197">
    <property type="entry name" value="HTH_RRF2_2"/>
    <property type="match status" value="1"/>
</dbReference>
<proteinExistence type="predicted"/>
<protein>
    <submittedName>
        <fullName evidence="2">HTH-type transcriptional regulator CymR</fullName>
    </submittedName>
</protein>
<feature type="signal peptide" evidence="1">
    <location>
        <begin position="1"/>
        <end position="22"/>
    </location>
</feature>
<evidence type="ECO:0000313" key="2">
    <source>
        <dbReference type="EMBL" id="OQA61189.1"/>
    </source>
</evidence>
<dbReference type="InterPro" id="IPR000944">
    <property type="entry name" value="Tscrpt_reg_Rrf2"/>
</dbReference>
<gene>
    <name evidence="2" type="primary">cymR_1</name>
    <name evidence="2" type="ORF">BWY41_00307</name>
</gene>
<sequence>MKGIVSLSEASLLALHSMVLLAQHDSGPLTIKQMAEKTASSEAHLSKVMQRLAKINLVDSIRGPNGGFYLKNPIELVTLLDIYQAIEGPLEEGSCFNKNGVCPFKNCIFGGLIDKMRHEFRQYLSSKTLKDLVEKSQSDR</sequence>
<dbReference type="Pfam" id="PF02082">
    <property type="entry name" value="Rrf2"/>
    <property type="match status" value="1"/>
</dbReference>
<dbReference type="AlphaFoldDB" id="A0A1V5T354"/>
<dbReference type="InterPro" id="IPR036388">
    <property type="entry name" value="WH-like_DNA-bd_sf"/>
</dbReference>
<dbReference type="InterPro" id="IPR036390">
    <property type="entry name" value="WH_DNA-bd_sf"/>
</dbReference>
<dbReference type="NCBIfam" id="TIGR00738">
    <property type="entry name" value="rrf2_super"/>
    <property type="match status" value="1"/>
</dbReference>
<dbReference type="GO" id="GO:0003700">
    <property type="term" value="F:DNA-binding transcription factor activity"/>
    <property type="evidence" value="ECO:0007669"/>
    <property type="project" value="TreeGrafter"/>
</dbReference>
<dbReference type="SUPFAM" id="SSF46785">
    <property type="entry name" value="Winged helix' DNA-binding domain"/>
    <property type="match status" value="1"/>
</dbReference>
<dbReference type="Gene3D" id="1.10.10.10">
    <property type="entry name" value="Winged helix-like DNA-binding domain superfamily/Winged helix DNA-binding domain"/>
    <property type="match status" value="1"/>
</dbReference>
<dbReference type="GO" id="GO:0005829">
    <property type="term" value="C:cytosol"/>
    <property type="evidence" value="ECO:0007669"/>
    <property type="project" value="TreeGrafter"/>
</dbReference>
<name>A0A1V5T354_9BACT</name>
<dbReference type="Proteomes" id="UP000485569">
    <property type="component" value="Unassembled WGS sequence"/>
</dbReference>
<dbReference type="EMBL" id="MWBQ01000022">
    <property type="protein sequence ID" value="OQA61189.1"/>
    <property type="molecule type" value="Genomic_DNA"/>
</dbReference>
<reference evidence="2" key="1">
    <citation type="submission" date="2017-02" db="EMBL/GenBank/DDBJ databases">
        <title>Delving into the versatile metabolic prowess of the omnipresent phylum Bacteroidetes.</title>
        <authorList>
            <person name="Nobu M.K."/>
            <person name="Mei R."/>
            <person name="Narihiro T."/>
            <person name="Kuroda K."/>
            <person name="Liu W.-T."/>
        </authorList>
    </citation>
    <scope>NUCLEOTIDE SEQUENCE</scope>
    <source>
        <strain evidence="2">ADurb.Bin276</strain>
    </source>
</reference>